<keyword evidence="3" id="KW-1185">Reference proteome</keyword>
<comment type="caution">
    <text evidence="2">The sequence shown here is derived from an EMBL/GenBank/DDBJ whole genome shotgun (WGS) entry which is preliminary data.</text>
</comment>
<evidence type="ECO:0000313" key="2">
    <source>
        <dbReference type="EMBL" id="KAJ6845282.1"/>
    </source>
</evidence>
<reference evidence="2" key="1">
    <citation type="journal article" date="2023" name="GigaByte">
        <title>Genome assembly of the bearded iris, Iris pallida Lam.</title>
        <authorList>
            <person name="Bruccoleri R.E."/>
            <person name="Oakeley E.J."/>
            <person name="Faust A.M.E."/>
            <person name="Altorfer M."/>
            <person name="Dessus-Babus S."/>
            <person name="Burckhardt D."/>
            <person name="Oertli M."/>
            <person name="Naumann U."/>
            <person name="Petersen F."/>
            <person name="Wong J."/>
        </authorList>
    </citation>
    <scope>NUCLEOTIDE SEQUENCE</scope>
    <source>
        <strain evidence="2">GSM-AAB239-AS_SAM_17_03QT</strain>
    </source>
</reference>
<reference evidence="2" key="2">
    <citation type="submission" date="2023-04" db="EMBL/GenBank/DDBJ databases">
        <authorList>
            <person name="Bruccoleri R.E."/>
            <person name="Oakeley E.J."/>
            <person name="Faust A.-M."/>
            <person name="Dessus-Babus S."/>
            <person name="Altorfer M."/>
            <person name="Burckhardt D."/>
            <person name="Oertli M."/>
            <person name="Naumann U."/>
            <person name="Petersen F."/>
            <person name="Wong J."/>
        </authorList>
    </citation>
    <scope>NUCLEOTIDE SEQUENCE</scope>
    <source>
        <strain evidence="2">GSM-AAB239-AS_SAM_17_03QT</strain>
        <tissue evidence="2">Leaf</tissue>
    </source>
</reference>
<dbReference type="Proteomes" id="UP001140949">
    <property type="component" value="Unassembled WGS sequence"/>
</dbReference>
<organism evidence="2 3">
    <name type="scientific">Iris pallida</name>
    <name type="common">Sweet iris</name>
    <dbReference type="NCBI Taxonomy" id="29817"/>
    <lineage>
        <taxon>Eukaryota</taxon>
        <taxon>Viridiplantae</taxon>
        <taxon>Streptophyta</taxon>
        <taxon>Embryophyta</taxon>
        <taxon>Tracheophyta</taxon>
        <taxon>Spermatophyta</taxon>
        <taxon>Magnoliopsida</taxon>
        <taxon>Liliopsida</taxon>
        <taxon>Asparagales</taxon>
        <taxon>Iridaceae</taxon>
        <taxon>Iridoideae</taxon>
        <taxon>Irideae</taxon>
        <taxon>Iris</taxon>
    </lineage>
</organism>
<protein>
    <submittedName>
        <fullName evidence="2">Formin-like protein 3 isoform X2</fullName>
    </submittedName>
</protein>
<dbReference type="EMBL" id="JANAVB010006389">
    <property type="protein sequence ID" value="KAJ6845282.1"/>
    <property type="molecule type" value="Genomic_DNA"/>
</dbReference>
<proteinExistence type="predicted"/>
<dbReference type="AlphaFoldDB" id="A0AAX6HWK4"/>
<gene>
    <name evidence="2" type="ORF">M6B38_289575</name>
</gene>
<feature type="compositionally biased region" description="Low complexity" evidence="1">
    <location>
        <begin position="39"/>
        <end position="64"/>
    </location>
</feature>
<accession>A0AAX6HWK4</accession>
<name>A0AAX6HWK4_IRIPA</name>
<feature type="region of interest" description="Disordered" evidence="1">
    <location>
        <begin position="1"/>
        <end position="68"/>
    </location>
</feature>
<evidence type="ECO:0000256" key="1">
    <source>
        <dbReference type="SAM" id="MobiDB-lite"/>
    </source>
</evidence>
<evidence type="ECO:0000313" key="3">
    <source>
        <dbReference type="Proteomes" id="UP001140949"/>
    </source>
</evidence>
<sequence>MAAPRSAQGESGTGDGSRRRCRKGGNGRRWGWRGDDTRGATGSTRSARQGRSARSSTGSAAADTSKTKVEVRGFRSIAGVCDRWFDRIFCRG</sequence>